<sequence length="216" mass="23237">MNIKALWSILAAGFCVVLTTQAVQAAGNEQEGKKKFYTCGGCHSIEGYSNAYPNYHVPRLGGQQQNAVLSALQAYKTGDRKHGSQPQNNSMQGNADGWSDADLADIAAYVAIKKLSTESNVITGNPSKGKEKTSMCAGCHGDDGNVLDKDGKLLNQESPRLAGQHEDYLIKALKGYKKGVRKNPIMNGMAEMLSEDEIKDISAFYASQKGLTTISD</sequence>
<dbReference type="GO" id="GO:0020037">
    <property type="term" value="F:heme binding"/>
    <property type="evidence" value="ECO:0007669"/>
    <property type="project" value="InterPro"/>
</dbReference>
<evidence type="ECO:0000259" key="8">
    <source>
        <dbReference type="PROSITE" id="PS51007"/>
    </source>
</evidence>
<dbReference type="Pfam" id="PF00034">
    <property type="entry name" value="Cytochrom_C"/>
    <property type="match status" value="2"/>
</dbReference>
<feature type="domain" description="Cytochrome c" evidence="8">
    <location>
        <begin position="27"/>
        <end position="114"/>
    </location>
</feature>
<keyword evidence="3 6" id="KW-0479">Metal-binding</keyword>
<dbReference type="SUPFAM" id="SSF46626">
    <property type="entry name" value="Cytochrome c"/>
    <property type="match status" value="2"/>
</dbReference>
<evidence type="ECO:0000256" key="6">
    <source>
        <dbReference type="PROSITE-ProRule" id="PRU00433"/>
    </source>
</evidence>
<evidence type="ECO:0000256" key="2">
    <source>
        <dbReference type="ARBA" id="ARBA00022617"/>
    </source>
</evidence>
<evidence type="ECO:0000256" key="3">
    <source>
        <dbReference type="ARBA" id="ARBA00022723"/>
    </source>
</evidence>
<gene>
    <name evidence="9" type="ORF">DM484_03695</name>
</gene>
<evidence type="ECO:0000313" key="10">
    <source>
        <dbReference type="Proteomes" id="UP000249396"/>
    </source>
</evidence>
<dbReference type="AlphaFoldDB" id="A0A2W4RIX5"/>
<feature type="chain" id="PRO_5015916227" evidence="7">
    <location>
        <begin position="26"/>
        <end position="216"/>
    </location>
</feature>
<dbReference type="Gene3D" id="1.10.760.10">
    <property type="entry name" value="Cytochrome c-like domain"/>
    <property type="match status" value="2"/>
</dbReference>
<keyword evidence="7" id="KW-0732">Signal</keyword>
<accession>A0A2W4RIX5</accession>
<dbReference type="PROSITE" id="PS51007">
    <property type="entry name" value="CYTC"/>
    <property type="match status" value="2"/>
</dbReference>
<comment type="caution">
    <text evidence="9">The sequence shown here is derived from an EMBL/GenBank/DDBJ whole genome shotgun (WGS) entry which is preliminary data.</text>
</comment>
<keyword evidence="1" id="KW-0813">Transport</keyword>
<feature type="domain" description="Cytochrome c" evidence="8">
    <location>
        <begin position="124"/>
        <end position="209"/>
    </location>
</feature>
<dbReference type="InterPro" id="IPR009056">
    <property type="entry name" value="Cyt_c-like_dom"/>
</dbReference>
<keyword evidence="5 6" id="KW-0408">Iron</keyword>
<evidence type="ECO:0000256" key="1">
    <source>
        <dbReference type="ARBA" id="ARBA00022448"/>
    </source>
</evidence>
<dbReference type="EMBL" id="QJPH01000175">
    <property type="protein sequence ID" value="PZN83841.1"/>
    <property type="molecule type" value="Genomic_DNA"/>
</dbReference>
<proteinExistence type="predicted"/>
<dbReference type="Proteomes" id="UP000249396">
    <property type="component" value="Unassembled WGS sequence"/>
</dbReference>
<evidence type="ECO:0000256" key="4">
    <source>
        <dbReference type="ARBA" id="ARBA00022982"/>
    </source>
</evidence>
<dbReference type="GO" id="GO:0046872">
    <property type="term" value="F:metal ion binding"/>
    <property type="evidence" value="ECO:0007669"/>
    <property type="project" value="UniProtKB-KW"/>
</dbReference>
<evidence type="ECO:0000256" key="7">
    <source>
        <dbReference type="SAM" id="SignalP"/>
    </source>
</evidence>
<dbReference type="PANTHER" id="PTHR33751:SF9">
    <property type="entry name" value="CYTOCHROME C4"/>
    <property type="match status" value="1"/>
</dbReference>
<dbReference type="PANTHER" id="PTHR33751">
    <property type="entry name" value="CBB3-TYPE CYTOCHROME C OXIDASE SUBUNIT FIXP"/>
    <property type="match status" value="1"/>
</dbReference>
<reference evidence="9 10" key="1">
    <citation type="journal article" date="2018" name="Aquat. Microb. Ecol.">
        <title>Gammaproteobacterial methanotrophs dominate.</title>
        <authorList>
            <person name="Rissanen A.J."/>
            <person name="Saarenheimo J."/>
            <person name="Tiirola M."/>
            <person name="Peura S."/>
            <person name="Aalto S.L."/>
            <person name="Karvinen A."/>
            <person name="Nykanen H."/>
        </authorList>
    </citation>
    <scope>NUCLEOTIDE SEQUENCE [LARGE SCALE GENOMIC DNA]</scope>
    <source>
        <strain evidence="9">AMbin10</strain>
    </source>
</reference>
<organism evidence="9 10">
    <name type="scientific">Candidatus Methylumidiphilus alinenensis</name>
    <dbReference type="NCBI Taxonomy" id="2202197"/>
    <lineage>
        <taxon>Bacteria</taxon>
        <taxon>Pseudomonadati</taxon>
        <taxon>Pseudomonadota</taxon>
        <taxon>Gammaproteobacteria</taxon>
        <taxon>Methylococcales</taxon>
        <taxon>Candidatus Methylumidiphilus</taxon>
    </lineage>
</organism>
<evidence type="ECO:0000256" key="5">
    <source>
        <dbReference type="ARBA" id="ARBA00023004"/>
    </source>
</evidence>
<feature type="signal peptide" evidence="7">
    <location>
        <begin position="1"/>
        <end position="25"/>
    </location>
</feature>
<dbReference type="GO" id="GO:0009055">
    <property type="term" value="F:electron transfer activity"/>
    <property type="evidence" value="ECO:0007669"/>
    <property type="project" value="InterPro"/>
</dbReference>
<name>A0A2W4RIX5_9GAMM</name>
<dbReference type="InterPro" id="IPR050597">
    <property type="entry name" value="Cytochrome_c_Oxidase_Subunit"/>
</dbReference>
<dbReference type="InterPro" id="IPR036909">
    <property type="entry name" value="Cyt_c-like_dom_sf"/>
</dbReference>
<evidence type="ECO:0000313" key="9">
    <source>
        <dbReference type="EMBL" id="PZN83841.1"/>
    </source>
</evidence>
<keyword evidence="4" id="KW-0249">Electron transport</keyword>
<keyword evidence="2 6" id="KW-0349">Heme</keyword>
<protein>
    <submittedName>
        <fullName evidence="9">Cytochrome c family protein</fullName>
    </submittedName>
</protein>